<proteinExistence type="predicted"/>
<sequence length="97" mass="10593">MLNKNCLPVNAEIDAPVRLKGCSIDLMDGRPVSALAELSPLRYHVATKRASPPPAGPPSPRSPEASWGSLFIRRRPRLTPIVPFHPRGNLPDANLRP</sequence>
<accession>A0AAW2EWC3</accession>
<comment type="caution">
    <text evidence="2">The sequence shown here is derived from an EMBL/GenBank/DDBJ whole genome shotgun (WGS) entry which is preliminary data.</text>
</comment>
<evidence type="ECO:0000313" key="2">
    <source>
        <dbReference type="EMBL" id="KAL0108054.1"/>
    </source>
</evidence>
<keyword evidence="3" id="KW-1185">Reference proteome</keyword>
<feature type="compositionally biased region" description="Pro residues" evidence="1">
    <location>
        <begin position="51"/>
        <end position="61"/>
    </location>
</feature>
<gene>
    <name evidence="2" type="ORF">PUN28_014963</name>
</gene>
<organism evidence="2 3">
    <name type="scientific">Cardiocondyla obscurior</name>
    <dbReference type="NCBI Taxonomy" id="286306"/>
    <lineage>
        <taxon>Eukaryota</taxon>
        <taxon>Metazoa</taxon>
        <taxon>Ecdysozoa</taxon>
        <taxon>Arthropoda</taxon>
        <taxon>Hexapoda</taxon>
        <taxon>Insecta</taxon>
        <taxon>Pterygota</taxon>
        <taxon>Neoptera</taxon>
        <taxon>Endopterygota</taxon>
        <taxon>Hymenoptera</taxon>
        <taxon>Apocrita</taxon>
        <taxon>Aculeata</taxon>
        <taxon>Formicoidea</taxon>
        <taxon>Formicidae</taxon>
        <taxon>Myrmicinae</taxon>
        <taxon>Cardiocondyla</taxon>
    </lineage>
</organism>
<feature type="region of interest" description="Disordered" evidence="1">
    <location>
        <begin position="47"/>
        <end position="68"/>
    </location>
</feature>
<dbReference type="Proteomes" id="UP001430953">
    <property type="component" value="Unassembled WGS sequence"/>
</dbReference>
<evidence type="ECO:0000313" key="3">
    <source>
        <dbReference type="Proteomes" id="UP001430953"/>
    </source>
</evidence>
<dbReference type="EMBL" id="JADYXP020000016">
    <property type="protein sequence ID" value="KAL0108054.1"/>
    <property type="molecule type" value="Genomic_DNA"/>
</dbReference>
<name>A0AAW2EWC3_9HYME</name>
<dbReference type="AlphaFoldDB" id="A0AAW2EWC3"/>
<protein>
    <submittedName>
        <fullName evidence="2">Uncharacterized protein</fullName>
    </submittedName>
</protein>
<reference evidence="2 3" key="1">
    <citation type="submission" date="2023-03" db="EMBL/GenBank/DDBJ databases">
        <title>High recombination rates correlate with genetic variation in Cardiocondyla obscurior ants.</title>
        <authorList>
            <person name="Errbii M."/>
        </authorList>
    </citation>
    <scope>NUCLEOTIDE SEQUENCE [LARGE SCALE GENOMIC DNA]</scope>
    <source>
        <strain evidence="2">Alpha-2009</strain>
        <tissue evidence="2">Whole body</tissue>
    </source>
</reference>
<evidence type="ECO:0000256" key="1">
    <source>
        <dbReference type="SAM" id="MobiDB-lite"/>
    </source>
</evidence>